<dbReference type="Gene3D" id="1.25.40.390">
    <property type="match status" value="1"/>
</dbReference>
<evidence type="ECO:0000313" key="9">
    <source>
        <dbReference type="Proteomes" id="UP000293562"/>
    </source>
</evidence>
<keyword evidence="5" id="KW-0998">Cell outer membrane</keyword>
<dbReference type="Pfam" id="PF14322">
    <property type="entry name" value="SusD-like_3"/>
    <property type="match status" value="1"/>
</dbReference>
<dbReference type="GO" id="GO:0009279">
    <property type="term" value="C:cell outer membrane"/>
    <property type="evidence" value="ECO:0007669"/>
    <property type="project" value="UniProtKB-SubCell"/>
</dbReference>
<dbReference type="Proteomes" id="UP000293562">
    <property type="component" value="Unassembled WGS sequence"/>
</dbReference>
<dbReference type="AlphaFoldDB" id="A0A4Q7VJR4"/>
<dbReference type="OrthoDB" id="5694214at2"/>
<keyword evidence="3" id="KW-0732">Signal</keyword>
<proteinExistence type="inferred from homology"/>
<feature type="domain" description="RagB/SusD" evidence="6">
    <location>
        <begin position="332"/>
        <end position="481"/>
    </location>
</feature>
<dbReference type="EMBL" id="SHKN01000001">
    <property type="protein sequence ID" value="RZT96450.1"/>
    <property type="molecule type" value="Genomic_DNA"/>
</dbReference>
<organism evidence="8 9">
    <name type="scientific">Ancylomarina subtilis</name>
    <dbReference type="NCBI Taxonomy" id="1639035"/>
    <lineage>
        <taxon>Bacteria</taxon>
        <taxon>Pseudomonadati</taxon>
        <taxon>Bacteroidota</taxon>
        <taxon>Bacteroidia</taxon>
        <taxon>Marinilabiliales</taxon>
        <taxon>Marinifilaceae</taxon>
        <taxon>Ancylomarina</taxon>
    </lineage>
</organism>
<dbReference type="InterPro" id="IPR012944">
    <property type="entry name" value="SusD_RagB_dom"/>
</dbReference>
<keyword evidence="4" id="KW-0472">Membrane</keyword>
<dbReference type="SUPFAM" id="SSF48452">
    <property type="entry name" value="TPR-like"/>
    <property type="match status" value="1"/>
</dbReference>
<dbReference type="PROSITE" id="PS51257">
    <property type="entry name" value="PROKAR_LIPOPROTEIN"/>
    <property type="match status" value="1"/>
</dbReference>
<comment type="similarity">
    <text evidence="2">Belongs to the SusD family.</text>
</comment>
<dbReference type="Pfam" id="PF07980">
    <property type="entry name" value="SusD_RagB"/>
    <property type="match status" value="1"/>
</dbReference>
<dbReference type="InterPro" id="IPR033985">
    <property type="entry name" value="SusD-like_N"/>
</dbReference>
<evidence type="ECO:0000259" key="6">
    <source>
        <dbReference type="Pfam" id="PF07980"/>
    </source>
</evidence>
<dbReference type="RefSeq" id="WP_130306327.1">
    <property type="nucleotide sequence ID" value="NZ_SHKN01000001.1"/>
</dbReference>
<evidence type="ECO:0000313" key="8">
    <source>
        <dbReference type="EMBL" id="RZT96450.1"/>
    </source>
</evidence>
<gene>
    <name evidence="8" type="ORF">EV201_1088</name>
</gene>
<evidence type="ECO:0000256" key="5">
    <source>
        <dbReference type="ARBA" id="ARBA00023237"/>
    </source>
</evidence>
<evidence type="ECO:0000256" key="2">
    <source>
        <dbReference type="ARBA" id="ARBA00006275"/>
    </source>
</evidence>
<keyword evidence="9" id="KW-1185">Reference proteome</keyword>
<feature type="domain" description="SusD-like N-terminal" evidence="7">
    <location>
        <begin position="21"/>
        <end position="225"/>
    </location>
</feature>
<evidence type="ECO:0000259" key="7">
    <source>
        <dbReference type="Pfam" id="PF14322"/>
    </source>
</evidence>
<protein>
    <submittedName>
        <fullName evidence="8">RagB/SusD domain-containing protein</fullName>
    </submittedName>
</protein>
<sequence>MKKYISILLFVFILFGCSTDDFLDKQPPYEADLDGAITSANNVELALLGVYANLAADAYDSRDIMVEGSFRAGTMRKPDWWTRGNAVWYYERYWPVLAGNGSTEWSYDYSLIKNANFLLSAIDGVNDFEGNRKDEIIGELHFLKALAYERLMLRFTQYWDVNSNLGLIIRNELPSLDNVKKERSSVADSYQMILDELEIAITKCPDYKHSSQASKIAAKALQTRVLFQMGKYSDCVNMANEVLAHTENDLAPDYATVFTDWESTNEILFARVFGASEAPSLETRLTSFSSGKWGPSPNYLDLLGDDPRYNTIIGDTVEVDYRYGLAGTVYKNATVKKLVNSANDLPLIYLRTAEIYLLKAEAIYRGGGSLDDAYAPIAALRARAGAGPVAHATQEEIETAICNEWLIEMSFENWNEYFALRRFGAEKLLQRNDILKEALDKAIEKGPEAEAQYRKRIEDLRILPIPSSEINGNPVDQNPGY</sequence>
<name>A0A4Q7VJR4_9BACT</name>
<accession>A0A4Q7VJR4</accession>
<reference evidence="8 9" key="1">
    <citation type="submission" date="2019-02" db="EMBL/GenBank/DDBJ databases">
        <title>Genomic Encyclopedia of Type Strains, Phase IV (KMG-IV): sequencing the most valuable type-strain genomes for metagenomic binning, comparative biology and taxonomic classification.</title>
        <authorList>
            <person name="Goeker M."/>
        </authorList>
    </citation>
    <scope>NUCLEOTIDE SEQUENCE [LARGE SCALE GENOMIC DNA]</scope>
    <source>
        <strain evidence="8 9">DSM 28825</strain>
    </source>
</reference>
<dbReference type="InterPro" id="IPR011990">
    <property type="entry name" value="TPR-like_helical_dom_sf"/>
</dbReference>
<evidence type="ECO:0000256" key="1">
    <source>
        <dbReference type="ARBA" id="ARBA00004442"/>
    </source>
</evidence>
<evidence type="ECO:0000256" key="3">
    <source>
        <dbReference type="ARBA" id="ARBA00022729"/>
    </source>
</evidence>
<evidence type="ECO:0000256" key="4">
    <source>
        <dbReference type="ARBA" id="ARBA00023136"/>
    </source>
</evidence>
<comment type="caution">
    <text evidence="8">The sequence shown here is derived from an EMBL/GenBank/DDBJ whole genome shotgun (WGS) entry which is preliminary data.</text>
</comment>
<comment type="subcellular location">
    <subcellularLocation>
        <location evidence="1">Cell outer membrane</location>
    </subcellularLocation>
</comment>